<name>H0EBU1_9ACTN</name>
<dbReference type="PANTHER" id="PTHR30204:SF58">
    <property type="entry name" value="HTH-TYPE TRANSCRIPTIONAL REGULATOR YFMP"/>
    <property type="match status" value="1"/>
</dbReference>
<dbReference type="Gene3D" id="1.10.1660.10">
    <property type="match status" value="1"/>
</dbReference>
<dbReference type="GO" id="GO:0003677">
    <property type="term" value="F:DNA binding"/>
    <property type="evidence" value="ECO:0007669"/>
    <property type="project" value="UniProtKB-KW"/>
</dbReference>
<dbReference type="InterPro" id="IPR000551">
    <property type="entry name" value="MerR-type_HTH_dom"/>
</dbReference>
<dbReference type="OrthoDB" id="5345718at2"/>
<dbReference type="InterPro" id="IPR009061">
    <property type="entry name" value="DNA-bd_dom_put_sf"/>
</dbReference>
<dbReference type="PANTHER" id="PTHR30204">
    <property type="entry name" value="REDOX-CYCLING DRUG-SENSING TRANSCRIPTIONAL ACTIVATOR SOXR"/>
    <property type="match status" value="1"/>
</dbReference>
<dbReference type="Proteomes" id="UP000005143">
    <property type="component" value="Unassembled WGS sequence"/>
</dbReference>
<organism evidence="4 5">
    <name type="scientific">Patulibacter medicamentivorans</name>
    <dbReference type="NCBI Taxonomy" id="1097667"/>
    <lineage>
        <taxon>Bacteria</taxon>
        <taxon>Bacillati</taxon>
        <taxon>Actinomycetota</taxon>
        <taxon>Thermoleophilia</taxon>
        <taxon>Solirubrobacterales</taxon>
        <taxon>Patulibacteraceae</taxon>
        <taxon>Patulibacter</taxon>
    </lineage>
</organism>
<proteinExistence type="predicted"/>
<evidence type="ECO:0000313" key="4">
    <source>
        <dbReference type="EMBL" id="EHN08862.1"/>
    </source>
</evidence>
<dbReference type="GO" id="GO:0003700">
    <property type="term" value="F:DNA-binding transcription factor activity"/>
    <property type="evidence" value="ECO:0007669"/>
    <property type="project" value="InterPro"/>
</dbReference>
<evidence type="ECO:0000256" key="2">
    <source>
        <dbReference type="SAM" id="Coils"/>
    </source>
</evidence>
<dbReference type="EMBL" id="AGUD01000317">
    <property type="protein sequence ID" value="EHN08862.1"/>
    <property type="molecule type" value="Genomic_DNA"/>
</dbReference>
<keyword evidence="1" id="KW-0238">DNA-binding</keyword>
<reference evidence="4 5" key="1">
    <citation type="journal article" date="2013" name="Biodegradation">
        <title>Quantitative proteomic analysis of ibuprofen-degrading Patulibacter sp. strain I11.</title>
        <authorList>
            <person name="Almeida B."/>
            <person name="Kjeldal H."/>
            <person name="Lolas I."/>
            <person name="Knudsen A.D."/>
            <person name="Carvalho G."/>
            <person name="Nielsen K.L."/>
            <person name="Barreto Crespo M.T."/>
            <person name="Stensballe A."/>
            <person name="Nielsen J.L."/>
        </authorList>
    </citation>
    <scope>NUCLEOTIDE SEQUENCE [LARGE SCALE GENOMIC DNA]</scope>
    <source>
        <strain evidence="4 5">I11</strain>
    </source>
</reference>
<dbReference type="AlphaFoldDB" id="H0EBU1"/>
<dbReference type="SMART" id="SM00422">
    <property type="entry name" value="HTH_MERR"/>
    <property type="match status" value="1"/>
</dbReference>
<sequence length="169" mass="19820">MADDERRTRTTRTTTTTIHVDADRGVFMISVAAELAEMHPQTLRMYESRGLIEPKRSPKGTRLYSHSDVDRLRRIQQMTNELGLNLAGVERVLELEIELEREKRRYADAAARLEQLQQETVQMRDRLQAEMQAEIAKLRQRNEIVPYRPNTEIVPARPPLRIRIERDDD</sequence>
<comment type="caution">
    <text evidence="4">The sequence shown here is derived from an EMBL/GenBank/DDBJ whole genome shotgun (WGS) entry which is preliminary data.</text>
</comment>
<dbReference type="PATRIC" id="fig|1097667.3.peg.4285"/>
<gene>
    <name evidence="4" type="ORF">PAI11_43240</name>
</gene>
<feature type="domain" description="HTH merR-type" evidence="3">
    <location>
        <begin position="26"/>
        <end position="95"/>
    </location>
</feature>
<evidence type="ECO:0000256" key="1">
    <source>
        <dbReference type="ARBA" id="ARBA00023125"/>
    </source>
</evidence>
<evidence type="ECO:0000313" key="5">
    <source>
        <dbReference type="Proteomes" id="UP000005143"/>
    </source>
</evidence>
<feature type="coiled-coil region" evidence="2">
    <location>
        <begin position="92"/>
        <end position="133"/>
    </location>
</feature>
<protein>
    <submittedName>
        <fullName evidence="4">HspR transcriptional repressor of DnaK operon</fullName>
    </submittedName>
</protein>
<dbReference type="RefSeq" id="WP_007579247.1">
    <property type="nucleotide sequence ID" value="NZ_AGUD01000317.1"/>
</dbReference>
<accession>H0EBU1</accession>
<dbReference type="Pfam" id="PF13411">
    <property type="entry name" value="MerR_1"/>
    <property type="match status" value="1"/>
</dbReference>
<keyword evidence="2" id="KW-0175">Coiled coil</keyword>
<dbReference type="InterPro" id="IPR047057">
    <property type="entry name" value="MerR_fam"/>
</dbReference>
<dbReference type="PROSITE" id="PS50937">
    <property type="entry name" value="HTH_MERR_2"/>
    <property type="match status" value="1"/>
</dbReference>
<keyword evidence="5" id="KW-1185">Reference proteome</keyword>
<dbReference type="NCBIfam" id="NF047375">
    <property type="entry name" value="HeatShock_HspR"/>
    <property type="match status" value="1"/>
</dbReference>
<evidence type="ECO:0000259" key="3">
    <source>
        <dbReference type="PROSITE" id="PS50937"/>
    </source>
</evidence>
<dbReference type="SUPFAM" id="SSF46955">
    <property type="entry name" value="Putative DNA-binding domain"/>
    <property type="match status" value="1"/>
</dbReference>